<keyword evidence="2" id="KW-1185">Reference proteome</keyword>
<proteinExistence type="predicted"/>
<dbReference type="EMBL" id="AKKV01000008">
    <property type="protein sequence ID" value="EIT87254.1"/>
    <property type="molecule type" value="Genomic_DNA"/>
</dbReference>
<organism evidence="1 2">
    <name type="scientific">Fictibacillus macauensis ZFHKF-1</name>
    <dbReference type="NCBI Taxonomy" id="1196324"/>
    <lineage>
        <taxon>Bacteria</taxon>
        <taxon>Bacillati</taxon>
        <taxon>Bacillota</taxon>
        <taxon>Bacilli</taxon>
        <taxon>Bacillales</taxon>
        <taxon>Fictibacillaceae</taxon>
        <taxon>Fictibacillus</taxon>
    </lineage>
</organism>
<name>I8AN96_9BACL</name>
<evidence type="ECO:0000313" key="2">
    <source>
        <dbReference type="Proteomes" id="UP000004080"/>
    </source>
</evidence>
<dbReference type="RefSeq" id="WP_007200343.1">
    <property type="nucleotide sequence ID" value="NZ_AKKV01000008.1"/>
</dbReference>
<comment type="caution">
    <text evidence="1">The sequence shown here is derived from an EMBL/GenBank/DDBJ whole genome shotgun (WGS) entry which is preliminary data.</text>
</comment>
<dbReference type="eggNOG" id="ENOG5033GSJ">
    <property type="taxonomic scope" value="Bacteria"/>
</dbReference>
<protein>
    <submittedName>
        <fullName evidence="1">Uncharacterized protein</fullName>
    </submittedName>
</protein>
<dbReference type="PATRIC" id="fig|1196324.3.peg.236"/>
<accession>I8AN96</accession>
<dbReference type="OrthoDB" id="2362148at2"/>
<dbReference type="STRING" id="1196324.A374_01184"/>
<sequence>MNIAKVASILNQWGIPTRCGEDYLEHVIESPYDNYEKLQKNGGVWEYGYFIVERKNKPYFEVDRTFETEDEAAKCYLFYFLYRYYRENKVEVFIDKHWLLMIGSEKFTIRKLIKAARKIGIPSTRFMYKKPPTLGHRSILVSETEKKKYEIKIYDKDGSIMSWEPAQEYADNSLYSAYVLMYLLHIYEEEVEEKLLAEGIGNEITNREILLFINHVTPLDY</sequence>
<dbReference type="AlphaFoldDB" id="I8AN96"/>
<dbReference type="Proteomes" id="UP000004080">
    <property type="component" value="Unassembled WGS sequence"/>
</dbReference>
<evidence type="ECO:0000313" key="1">
    <source>
        <dbReference type="EMBL" id="EIT87254.1"/>
    </source>
</evidence>
<reference evidence="1 2" key="1">
    <citation type="journal article" date="2012" name="J. Bacteriol.">
        <title>Genome of Bacillus macauensis ZFHKF-1, a Long-Chain-Forming Bacterium.</title>
        <authorList>
            <person name="Cai L."/>
            <person name="Zhang T."/>
        </authorList>
    </citation>
    <scope>NUCLEOTIDE SEQUENCE [LARGE SCALE GENOMIC DNA]</scope>
    <source>
        <strain evidence="1 2">ZFHKF-1</strain>
    </source>
</reference>
<gene>
    <name evidence="1" type="ORF">A374_01184</name>
</gene>